<evidence type="ECO:0000256" key="1">
    <source>
        <dbReference type="SAM" id="Coils"/>
    </source>
</evidence>
<dbReference type="Proteomes" id="UP001497383">
    <property type="component" value="Chromosome 8"/>
</dbReference>
<keyword evidence="1" id="KW-0175">Coiled coil</keyword>
<protein>
    <recommendedName>
        <fullName evidence="4">F-box domain-containing protein</fullName>
    </recommendedName>
</protein>
<proteinExistence type="predicted"/>
<sequence>MSPRSYLDYPPHILEDIINLLPQQSLINLASSNSAFYQPCVKKLYARIVISARAPLRRKRGLSGMDFQDSTRSVLFGSRGCHDEEANCRRIEDKLMLLLKSLKTVKKKKKRKDDEEEKEEEEEEEESALKHLVAQVHVFGTYDARIVQLLQQLIDCFKRLECFHISHSYLRGKLNTSKLELHSMIVDEAQRNLRSNATVTRLLLGLHWRLDDVELVAHRITSLILPASPQLFCSCMSSLVPMYGKPIHLPNLKQFRLVAHDKIMKSQSMRSIPWEKLQDLEIVAAPFSIECILGSFPASLDCLEKLSFVHSLHLTEQEDLVRESFAQSVMAFLSQLKSTPSFLSIRCDISRRKCVPEGNVEWYRRQYEFYVKQLPKLLGSKMDKSKTLTLSLPAFLQRMACYTCCFSEIKSSGCRCATCNEYMTILDDYFMRTRANSENNDKFNLVLQISLLYVVGESLDERTNHDETWTEMEKLAFPLWQDSSMDADKASRSKKKVTFYSNDHTDENANAAKFDKNSRVAWQMYIKLNFCAKHYLNKSVEDILASFAAGVKMKFGESSLAGGAVANCSIRKIYISGLAYNVEAGTNGDYNYINIYDE</sequence>
<feature type="coiled-coil region" evidence="1">
    <location>
        <begin position="99"/>
        <end position="135"/>
    </location>
</feature>
<dbReference type="RefSeq" id="XP_066832782.1">
    <property type="nucleotide sequence ID" value="XM_066976221.1"/>
</dbReference>
<reference evidence="2 3" key="1">
    <citation type="submission" date="2024-03" db="EMBL/GenBank/DDBJ databases">
        <authorList>
            <person name="Brejova B."/>
        </authorList>
    </citation>
    <scope>NUCLEOTIDE SEQUENCE [LARGE SCALE GENOMIC DNA]</scope>
    <source>
        <strain evidence="2 3">CBS 14171</strain>
    </source>
</reference>
<evidence type="ECO:0000313" key="2">
    <source>
        <dbReference type="EMBL" id="CAK9442077.1"/>
    </source>
</evidence>
<evidence type="ECO:0008006" key="4">
    <source>
        <dbReference type="Google" id="ProtNLM"/>
    </source>
</evidence>
<keyword evidence="3" id="KW-1185">Reference proteome</keyword>
<evidence type="ECO:0000313" key="3">
    <source>
        <dbReference type="Proteomes" id="UP001497383"/>
    </source>
</evidence>
<name>A0ABP0ZU08_9ASCO</name>
<dbReference type="EMBL" id="OZ022412">
    <property type="protein sequence ID" value="CAK9442077.1"/>
    <property type="molecule type" value="Genomic_DNA"/>
</dbReference>
<dbReference type="GeneID" id="92211040"/>
<organism evidence="2 3">
    <name type="scientific">Lodderomyces beijingensis</name>
    <dbReference type="NCBI Taxonomy" id="1775926"/>
    <lineage>
        <taxon>Eukaryota</taxon>
        <taxon>Fungi</taxon>
        <taxon>Dikarya</taxon>
        <taxon>Ascomycota</taxon>
        <taxon>Saccharomycotina</taxon>
        <taxon>Pichiomycetes</taxon>
        <taxon>Debaryomycetaceae</taxon>
        <taxon>Candida/Lodderomyces clade</taxon>
        <taxon>Lodderomyces</taxon>
    </lineage>
</organism>
<gene>
    <name evidence="2" type="ORF">LODBEIA_P58440</name>
</gene>
<accession>A0ABP0ZU08</accession>